<dbReference type="InterPro" id="IPR036890">
    <property type="entry name" value="HATPase_C_sf"/>
</dbReference>
<dbReference type="SMART" id="SM00065">
    <property type="entry name" value="GAF"/>
    <property type="match status" value="1"/>
</dbReference>
<dbReference type="InterPro" id="IPR029016">
    <property type="entry name" value="GAF-like_dom_sf"/>
</dbReference>
<dbReference type="Gene3D" id="1.20.5.1930">
    <property type="match status" value="1"/>
</dbReference>
<dbReference type="Gene3D" id="3.30.565.10">
    <property type="entry name" value="Histidine kinase-like ATPase, C-terminal domain"/>
    <property type="match status" value="1"/>
</dbReference>
<dbReference type="SUPFAM" id="SSF55874">
    <property type="entry name" value="ATPase domain of HSP90 chaperone/DNA topoisomerase II/histidine kinase"/>
    <property type="match status" value="1"/>
</dbReference>
<organism evidence="5 6">
    <name type="scientific">Yimella lutea</name>
    <dbReference type="NCBI Taxonomy" id="587872"/>
    <lineage>
        <taxon>Bacteria</taxon>
        <taxon>Bacillati</taxon>
        <taxon>Actinomycetota</taxon>
        <taxon>Actinomycetes</taxon>
        <taxon>Micrococcales</taxon>
        <taxon>Dermacoccaceae</taxon>
        <taxon>Yimella</taxon>
    </lineage>
</organism>
<gene>
    <name evidence="5" type="ORF">FB459_3217</name>
</gene>
<dbReference type="InterPro" id="IPR003018">
    <property type="entry name" value="GAF"/>
</dbReference>
<dbReference type="InterPro" id="IPR003594">
    <property type="entry name" value="HATPase_dom"/>
</dbReference>
<keyword evidence="2 5" id="KW-0418">Kinase</keyword>
<keyword evidence="6" id="KW-1185">Reference proteome</keyword>
<dbReference type="RefSeq" id="WP_211345213.1">
    <property type="nucleotide sequence ID" value="NZ_BAABCI010000001.1"/>
</dbReference>
<evidence type="ECO:0000313" key="5">
    <source>
        <dbReference type="EMBL" id="TQJ15659.1"/>
    </source>
</evidence>
<dbReference type="Pfam" id="PF01590">
    <property type="entry name" value="GAF"/>
    <property type="match status" value="1"/>
</dbReference>
<evidence type="ECO:0000256" key="3">
    <source>
        <dbReference type="ARBA" id="ARBA00023012"/>
    </source>
</evidence>
<dbReference type="Gene3D" id="3.30.450.40">
    <property type="match status" value="1"/>
</dbReference>
<protein>
    <submittedName>
        <fullName evidence="5">Signal transduction histidine kinase</fullName>
    </submittedName>
</protein>
<dbReference type="Pfam" id="PF07730">
    <property type="entry name" value="HisKA_3"/>
    <property type="match status" value="1"/>
</dbReference>
<comment type="caution">
    <text evidence="5">The sequence shown here is derived from an EMBL/GenBank/DDBJ whole genome shotgun (WGS) entry which is preliminary data.</text>
</comment>
<reference evidence="5 6" key="1">
    <citation type="submission" date="2019-06" db="EMBL/GenBank/DDBJ databases">
        <title>Sequencing the genomes of 1000 actinobacteria strains.</title>
        <authorList>
            <person name="Klenk H.-P."/>
        </authorList>
    </citation>
    <scope>NUCLEOTIDE SEQUENCE [LARGE SCALE GENOMIC DNA]</scope>
    <source>
        <strain evidence="5 6">DSM 19828</strain>
    </source>
</reference>
<feature type="domain" description="GAF" evidence="4">
    <location>
        <begin position="49"/>
        <end position="179"/>
    </location>
</feature>
<dbReference type="GO" id="GO:0046983">
    <property type="term" value="F:protein dimerization activity"/>
    <property type="evidence" value="ECO:0007669"/>
    <property type="project" value="InterPro"/>
</dbReference>
<sequence length="449" mass="49648">MINELDSLTGIRSGKRSYYREYVRSDERLHGTLRAMDAISQAVVRTVEGPRELLQEVVEAARSHLDADWALLLIGGGEFPGARPRVLMAPRDGDVVIEEYGLPLEVRREVGAVRGGAVPGDRAQCVRAPMMLEGRVVGTLSARHRLPEEPADADIAVLRILANQAAVSLHTSEQFQAGLLLHRRAQRLNAETEAQRRDLNERDTALRHAEHRLQVAAQRELVEEERQRIARELHDTVTQQVLSVGMALEIARGDAAALPGGDTLGERLAGTRDVAGHAVEQLRQAIFALRQPHSDRVQSLAELLEALVLQHIGPLTLRFRVEGVEVEVPEQARHDLVRAVGEALFNVTVHAQATRAYVRLVYRTGELRLIVADDGDGDPARLRRHLRLARRTPGDGRHRGLANMAERAERLGGAMNVRRARLGGVRIEFRVPLPVIMTPRAAGPVGKEQ</sequence>
<dbReference type="InterPro" id="IPR050482">
    <property type="entry name" value="Sensor_HK_TwoCompSys"/>
</dbReference>
<dbReference type="Proteomes" id="UP000320806">
    <property type="component" value="Unassembled WGS sequence"/>
</dbReference>
<dbReference type="GO" id="GO:0016020">
    <property type="term" value="C:membrane"/>
    <property type="evidence" value="ECO:0007669"/>
    <property type="project" value="InterPro"/>
</dbReference>
<keyword evidence="3" id="KW-0902">Two-component regulatory system</keyword>
<dbReference type="PANTHER" id="PTHR24421">
    <property type="entry name" value="NITRATE/NITRITE SENSOR PROTEIN NARX-RELATED"/>
    <property type="match status" value="1"/>
</dbReference>
<evidence type="ECO:0000313" key="6">
    <source>
        <dbReference type="Proteomes" id="UP000320806"/>
    </source>
</evidence>
<dbReference type="EMBL" id="VFMO01000001">
    <property type="protein sequence ID" value="TQJ15659.1"/>
    <property type="molecule type" value="Genomic_DNA"/>
</dbReference>
<dbReference type="AlphaFoldDB" id="A0A542EJZ7"/>
<dbReference type="GO" id="GO:0000155">
    <property type="term" value="F:phosphorelay sensor kinase activity"/>
    <property type="evidence" value="ECO:0007669"/>
    <property type="project" value="InterPro"/>
</dbReference>
<dbReference type="SUPFAM" id="SSF55781">
    <property type="entry name" value="GAF domain-like"/>
    <property type="match status" value="1"/>
</dbReference>
<keyword evidence="1" id="KW-0808">Transferase</keyword>
<name>A0A542EJZ7_9MICO</name>
<evidence type="ECO:0000256" key="2">
    <source>
        <dbReference type="ARBA" id="ARBA00022777"/>
    </source>
</evidence>
<dbReference type="InterPro" id="IPR011712">
    <property type="entry name" value="Sig_transdc_His_kin_sub3_dim/P"/>
</dbReference>
<proteinExistence type="predicted"/>
<dbReference type="Pfam" id="PF02518">
    <property type="entry name" value="HATPase_c"/>
    <property type="match status" value="1"/>
</dbReference>
<evidence type="ECO:0000259" key="4">
    <source>
        <dbReference type="SMART" id="SM00065"/>
    </source>
</evidence>
<evidence type="ECO:0000256" key="1">
    <source>
        <dbReference type="ARBA" id="ARBA00022679"/>
    </source>
</evidence>
<dbReference type="CDD" id="cd16917">
    <property type="entry name" value="HATPase_UhpB-NarQ-NarX-like"/>
    <property type="match status" value="1"/>
</dbReference>
<accession>A0A542EJZ7</accession>